<evidence type="ECO:0000313" key="2">
    <source>
        <dbReference type="EMBL" id="GCC19505.1"/>
    </source>
</evidence>
<dbReference type="EMBL" id="BEZZ01003334">
    <property type="protein sequence ID" value="GCC19505.1"/>
    <property type="molecule type" value="Genomic_DNA"/>
</dbReference>
<proteinExistence type="predicted"/>
<feature type="region of interest" description="Disordered" evidence="1">
    <location>
        <begin position="1"/>
        <end position="20"/>
    </location>
</feature>
<protein>
    <submittedName>
        <fullName evidence="2">Uncharacterized protein</fullName>
    </submittedName>
</protein>
<dbReference type="AlphaFoldDB" id="A0A401RMW4"/>
<reference evidence="2 3" key="1">
    <citation type="journal article" date="2018" name="Nat. Ecol. Evol.">
        <title>Shark genomes provide insights into elasmobranch evolution and the origin of vertebrates.</title>
        <authorList>
            <person name="Hara Y"/>
            <person name="Yamaguchi K"/>
            <person name="Onimaru K"/>
            <person name="Kadota M"/>
            <person name="Koyanagi M"/>
            <person name="Keeley SD"/>
            <person name="Tatsumi K"/>
            <person name="Tanaka K"/>
            <person name="Motone F"/>
            <person name="Kageyama Y"/>
            <person name="Nozu R"/>
            <person name="Adachi N"/>
            <person name="Nishimura O"/>
            <person name="Nakagawa R"/>
            <person name="Tanegashima C"/>
            <person name="Kiyatake I"/>
            <person name="Matsumoto R"/>
            <person name="Murakumo K"/>
            <person name="Nishida K"/>
            <person name="Terakita A"/>
            <person name="Kuratani S"/>
            <person name="Sato K"/>
            <person name="Hyodo S Kuraku.S."/>
        </authorList>
    </citation>
    <scope>NUCLEOTIDE SEQUENCE [LARGE SCALE GENOMIC DNA]</scope>
</reference>
<sequence>MAIERPPTWPPHAPIGDDVSSDCCVGPRTRLRPRPPSGVGVACDLMDVTAHQSRCPVRLTVATIPPISGHAPSD</sequence>
<gene>
    <name evidence="2" type="ORF">chiPu_0021082</name>
</gene>
<name>A0A401RMW4_CHIPU</name>
<organism evidence="2 3">
    <name type="scientific">Chiloscyllium punctatum</name>
    <name type="common">Brownbanded bambooshark</name>
    <name type="synonym">Hemiscyllium punctatum</name>
    <dbReference type="NCBI Taxonomy" id="137246"/>
    <lineage>
        <taxon>Eukaryota</taxon>
        <taxon>Metazoa</taxon>
        <taxon>Chordata</taxon>
        <taxon>Craniata</taxon>
        <taxon>Vertebrata</taxon>
        <taxon>Chondrichthyes</taxon>
        <taxon>Elasmobranchii</taxon>
        <taxon>Galeomorphii</taxon>
        <taxon>Galeoidea</taxon>
        <taxon>Orectolobiformes</taxon>
        <taxon>Hemiscylliidae</taxon>
        <taxon>Chiloscyllium</taxon>
    </lineage>
</organism>
<evidence type="ECO:0000313" key="3">
    <source>
        <dbReference type="Proteomes" id="UP000287033"/>
    </source>
</evidence>
<comment type="caution">
    <text evidence="2">The sequence shown here is derived from an EMBL/GenBank/DDBJ whole genome shotgun (WGS) entry which is preliminary data.</text>
</comment>
<dbReference type="Proteomes" id="UP000287033">
    <property type="component" value="Unassembled WGS sequence"/>
</dbReference>
<evidence type="ECO:0000256" key="1">
    <source>
        <dbReference type="SAM" id="MobiDB-lite"/>
    </source>
</evidence>
<accession>A0A401RMW4</accession>
<keyword evidence="3" id="KW-1185">Reference proteome</keyword>